<reference evidence="3" key="2">
    <citation type="submission" date="2024-10" db="UniProtKB">
        <authorList>
            <consortium name="EnsemblProtists"/>
        </authorList>
    </citation>
    <scope>IDENTIFICATION</scope>
</reference>
<evidence type="ECO:0000256" key="1">
    <source>
        <dbReference type="SAM" id="MobiDB-lite"/>
    </source>
</evidence>
<dbReference type="PROSITE" id="PS51257">
    <property type="entry name" value="PROKAR_LIPOPROTEIN"/>
    <property type="match status" value="1"/>
</dbReference>
<accession>A0A0D3IJX3</accession>
<keyword evidence="2" id="KW-0732">Signal</keyword>
<dbReference type="HOGENOM" id="CLU_1117447_0_0_1"/>
<dbReference type="PaxDb" id="2903-EOD11558"/>
<evidence type="ECO:0000313" key="3">
    <source>
        <dbReference type="EnsemblProtists" id="EOD11558"/>
    </source>
</evidence>
<dbReference type="EnsemblProtists" id="EOD11558">
    <property type="protein sequence ID" value="EOD11558"/>
    <property type="gene ID" value="EMIHUDRAFT_214377"/>
</dbReference>
<feature type="region of interest" description="Disordered" evidence="1">
    <location>
        <begin position="124"/>
        <end position="160"/>
    </location>
</feature>
<dbReference type="InterPro" id="IPR013783">
    <property type="entry name" value="Ig-like_fold"/>
</dbReference>
<dbReference type="Proteomes" id="UP000013827">
    <property type="component" value="Unassembled WGS sequence"/>
</dbReference>
<proteinExistence type="predicted"/>
<dbReference type="KEGG" id="ehx:EMIHUDRAFT_214377"/>
<feature type="region of interest" description="Disordered" evidence="1">
    <location>
        <begin position="229"/>
        <end position="249"/>
    </location>
</feature>
<protein>
    <recommendedName>
        <fullName evidence="5">Apple domain-containing protein</fullName>
    </recommendedName>
</protein>
<dbReference type="RefSeq" id="XP_005763987.1">
    <property type="nucleotide sequence ID" value="XM_005763930.1"/>
</dbReference>
<feature type="signal peptide" evidence="2">
    <location>
        <begin position="1"/>
        <end position="19"/>
    </location>
</feature>
<dbReference type="GeneID" id="17257797"/>
<reference evidence="4" key="1">
    <citation type="journal article" date="2013" name="Nature">
        <title>Pan genome of the phytoplankton Emiliania underpins its global distribution.</title>
        <authorList>
            <person name="Read B.A."/>
            <person name="Kegel J."/>
            <person name="Klute M.J."/>
            <person name="Kuo A."/>
            <person name="Lefebvre S.C."/>
            <person name="Maumus F."/>
            <person name="Mayer C."/>
            <person name="Miller J."/>
            <person name="Monier A."/>
            <person name="Salamov A."/>
            <person name="Young J."/>
            <person name="Aguilar M."/>
            <person name="Claverie J.M."/>
            <person name="Frickenhaus S."/>
            <person name="Gonzalez K."/>
            <person name="Herman E.K."/>
            <person name="Lin Y.C."/>
            <person name="Napier J."/>
            <person name="Ogata H."/>
            <person name="Sarno A.F."/>
            <person name="Shmutz J."/>
            <person name="Schroeder D."/>
            <person name="de Vargas C."/>
            <person name="Verret F."/>
            <person name="von Dassow P."/>
            <person name="Valentin K."/>
            <person name="Van de Peer Y."/>
            <person name="Wheeler G."/>
            <person name="Dacks J.B."/>
            <person name="Delwiche C.F."/>
            <person name="Dyhrman S.T."/>
            <person name="Glockner G."/>
            <person name="John U."/>
            <person name="Richards T."/>
            <person name="Worden A.Z."/>
            <person name="Zhang X."/>
            <person name="Grigoriev I.V."/>
            <person name="Allen A.E."/>
            <person name="Bidle K."/>
            <person name="Borodovsky M."/>
            <person name="Bowler C."/>
            <person name="Brownlee C."/>
            <person name="Cock J.M."/>
            <person name="Elias M."/>
            <person name="Gladyshev V.N."/>
            <person name="Groth M."/>
            <person name="Guda C."/>
            <person name="Hadaegh A."/>
            <person name="Iglesias-Rodriguez M.D."/>
            <person name="Jenkins J."/>
            <person name="Jones B.M."/>
            <person name="Lawson T."/>
            <person name="Leese F."/>
            <person name="Lindquist E."/>
            <person name="Lobanov A."/>
            <person name="Lomsadze A."/>
            <person name="Malik S.B."/>
            <person name="Marsh M.E."/>
            <person name="Mackinder L."/>
            <person name="Mock T."/>
            <person name="Mueller-Roeber B."/>
            <person name="Pagarete A."/>
            <person name="Parker M."/>
            <person name="Probert I."/>
            <person name="Quesneville H."/>
            <person name="Raines C."/>
            <person name="Rensing S.A."/>
            <person name="Riano-Pachon D.M."/>
            <person name="Richier S."/>
            <person name="Rokitta S."/>
            <person name="Shiraiwa Y."/>
            <person name="Soanes D.M."/>
            <person name="van der Giezen M."/>
            <person name="Wahlund T.M."/>
            <person name="Williams B."/>
            <person name="Wilson W."/>
            <person name="Wolfe G."/>
            <person name="Wurch L.L."/>
        </authorList>
    </citation>
    <scope>NUCLEOTIDE SEQUENCE</scope>
</reference>
<feature type="chain" id="PRO_5044252164" description="Apple domain-containing protein" evidence="2">
    <location>
        <begin position="20"/>
        <end position="249"/>
    </location>
</feature>
<dbReference type="Gene3D" id="2.60.40.10">
    <property type="entry name" value="Immunoglobulins"/>
    <property type="match status" value="1"/>
</dbReference>
<keyword evidence="4" id="KW-1185">Reference proteome</keyword>
<sequence length="249" mass="26837">MVSTRTSLCISALSACALGLLWLYTSREDEQAATLTVTWGRGAAAVVVLGEWDGWKKATRLSHTRGILHAATIKLPEECPRRQRIGAHVCCYRYAYKLGLTPSLARTRRSLDCQRGVCLGQPPLRRARPRDEPAPCTKLSSSRWEVPSGGALQPSPLAPGSRGGRSWDECCDACVAAGSGCGGFNWAARHGCALFALHAIDDLHTTLFATAGVRREAVPRVSEALVGLARRSRPKAKPTTALAPRRDPV</sequence>
<dbReference type="AlphaFoldDB" id="A0A0D3IJX3"/>
<name>A0A0D3IJX3_EMIH1</name>
<organism evidence="3 4">
    <name type="scientific">Emiliania huxleyi (strain CCMP1516)</name>
    <dbReference type="NCBI Taxonomy" id="280463"/>
    <lineage>
        <taxon>Eukaryota</taxon>
        <taxon>Haptista</taxon>
        <taxon>Haptophyta</taxon>
        <taxon>Prymnesiophyceae</taxon>
        <taxon>Isochrysidales</taxon>
        <taxon>Noelaerhabdaceae</taxon>
        <taxon>Emiliania</taxon>
    </lineage>
</organism>
<evidence type="ECO:0008006" key="5">
    <source>
        <dbReference type="Google" id="ProtNLM"/>
    </source>
</evidence>
<evidence type="ECO:0000313" key="4">
    <source>
        <dbReference type="Proteomes" id="UP000013827"/>
    </source>
</evidence>
<evidence type="ECO:0000256" key="2">
    <source>
        <dbReference type="SAM" id="SignalP"/>
    </source>
</evidence>